<dbReference type="OrthoDB" id="3256306at2759"/>
<comment type="caution">
    <text evidence="2">The sequence shown here is derived from an EMBL/GenBank/DDBJ whole genome shotgun (WGS) entry which is preliminary data.</text>
</comment>
<dbReference type="AlphaFoldDB" id="A0A8H6XL94"/>
<accession>A0A8H6XL94</accession>
<keyword evidence="3" id="KW-1185">Reference proteome</keyword>
<feature type="signal peptide" evidence="1">
    <location>
        <begin position="1"/>
        <end position="24"/>
    </location>
</feature>
<reference evidence="2" key="1">
    <citation type="submission" date="2020-05" db="EMBL/GenBank/DDBJ databases">
        <title>Mycena genomes resolve the evolution of fungal bioluminescence.</title>
        <authorList>
            <person name="Tsai I.J."/>
        </authorList>
    </citation>
    <scope>NUCLEOTIDE SEQUENCE</scope>
    <source>
        <strain evidence="2">CCC161011</strain>
    </source>
</reference>
<evidence type="ECO:0000313" key="2">
    <source>
        <dbReference type="EMBL" id="KAF7342501.1"/>
    </source>
</evidence>
<proteinExistence type="predicted"/>
<name>A0A8H6XL94_9AGAR</name>
<evidence type="ECO:0000256" key="1">
    <source>
        <dbReference type="SAM" id="SignalP"/>
    </source>
</evidence>
<feature type="chain" id="PRO_5034979561" evidence="1">
    <location>
        <begin position="25"/>
        <end position="295"/>
    </location>
</feature>
<sequence length="295" mass="31064">MYALNLRSLGATVLGTLLASSAVAVPATTQVLTPKGLRPAAGLIQVPAGGRIEHVGDELHLIAADGAVLHVASKGTSPSPNTAPPTPEETGWITYANWLNTVLVGDGAHIGSFNTTWTVPPVPAAWHNQTVFLFNALEPDSFDEIVQPVLQYGVSAAGGGQFWAVASWYINKGTTFVTTPIAVNPGRSLQAEMQLDGTGPGTFNYSCSFTNVEGTTLQVNGAKELRWATLTLEAYNITESDDYPAGSTVFSGTNIQYSNGSFPNMQWSVVNDPADGLSTNINVEGSSNAMITITY</sequence>
<organism evidence="2 3">
    <name type="scientific">Mycena venus</name>
    <dbReference type="NCBI Taxonomy" id="2733690"/>
    <lineage>
        <taxon>Eukaryota</taxon>
        <taxon>Fungi</taxon>
        <taxon>Dikarya</taxon>
        <taxon>Basidiomycota</taxon>
        <taxon>Agaricomycotina</taxon>
        <taxon>Agaricomycetes</taxon>
        <taxon>Agaricomycetidae</taxon>
        <taxon>Agaricales</taxon>
        <taxon>Marasmiineae</taxon>
        <taxon>Mycenaceae</taxon>
        <taxon>Mycena</taxon>
    </lineage>
</organism>
<keyword evidence="1" id="KW-0732">Signal</keyword>
<protein>
    <submittedName>
        <fullName evidence="2">Uncharacterized protein</fullName>
    </submittedName>
</protein>
<evidence type="ECO:0000313" key="3">
    <source>
        <dbReference type="Proteomes" id="UP000620124"/>
    </source>
</evidence>
<gene>
    <name evidence="2" type="ORF">MVEN_01839900</name>
</gene>
<dbReference type="EMBL" id="JACAZI010000017">
    <property type="protein sequence ID" value="KAF7342501.1"/>
    <property type="molecule type" value="Genomic_DNA"/>
</dbReference>
<dbReference type="Proteomes" id="UP000620124">
    <property type="component" value="Unassembled WGS sequence"/>
</dbReference>